<dbReference type="InterPro" id="IPR041469">
    <property type="entry name" value="Subtilisin-like_FN3"/>
</dbReference>
<feature type="domain" description="Inhibitor I9" evidence="12">
    <location>
        <begin position="1886"/>
        <end position="1964"/>
    </location>
</feature>
<dbReference type="FunFam" id="3.40.50.200:FF:000006">
    <property type="entry name" value="Subtilisin-like protease SBT1.5"/>
    <property type="match status" value="4"/>
</dbReference>
<dbReference type="CDD" id="cd04852">
    <property type="entry name" value="Peptidases_S8_3"/>
    <property type="match status" value="4"/>
</dbReference>
<evidence type="ECO:0000313" key="15">
    <source>
        <dbReference type="Proteomes" id="UP000824120"/>
    </source>
</evidence>
<keyword evidence="2 7" id="KW-0645">Protease</keyword>
<evidence type="ECO:0000256" key="4">
    <source>
        <dbReference type="ARBA" id="ARBA00022801"/>
    </source>
</evidence>
<feature type="chain" id="PRO_5039952498" evidence="9">
    <location>
        <begin position="22"/>
        <end position="2615"/>
    </location>
</feature>
<feature type="domain" description="Subtilisin-like protease fibronectin type-III" evidence="13">
    <location>
        <begin position="2512"/>
        <end position="2611"/>
    </location>
</feature>
<evidence type="ECO:0000259" key="10">
    <source>
        <dbReference type="Pfam" id="PF00082"/>
    </source>
</evidence>
<evidence type="ECO:0000256" key="7">
    <source>
        <dbReference type="PROSITE-ProRule" id="PRU01240"/>
    </source>
</evidence>
<comment type="similarity">
    <text evidence="1 7">Belongs to the peptidase S8 family.</text>
</comment>
<feature type="region of interest" description="Disordered" evidence="8">
    <location>
        <begin position="960"/>
        <end position="979"/>
    </location>
</feature>
<feature type="domain" description="Peptidase S8/S53" evidence="10">
    <location>
        <begin position="1547"/>
        <end position="1870"/>
    </location>
</feature>
<evidence type="ECO:0000256" key="2">
    <source>
        <dbReference type="ARBA" id="ARBA00022670"/>
    </source>
</evidence>
<dbReference type="InterPro" id="IPR000209">
    <property type="entry name" value="Peptidase_S8/S53_dom"/>
</dbReference>
<dbReference type="SUPFAM" id="SSF52743">
    <property type="entry name" value="Subtilisin-like"/>
    <property type="match status" value="4"/>
</dbReference>
<feature type="active site" description="Charge relay system" evidence="7">
    <location>
        <position position="1837"/>
    </location>
</feature>
<feature type="active site" description="Charge relay system" evidence="7">
    <location>
        <position position="1310"/>
    </location>
</feature>
<feature type="signal peptide" evidence="9">
    <location>
        <begin position="1"/>
        <end position="21"/>
    </location>
</feature>
<feature type="active site" description="Charge relay system" evidence="6 7">
    <location>
        <position position="148"/>
    </location>
</feature>
<feature type="active site" description="Charge relay system" evidence="7">
    <location>
        <position position="2006"/>
    </location>
</feature>
<comment type="caution">
    <text evidence="14">The sequence shown here is derived from an EMBL/GenBank/DDBJ whole genome shotgun (WGS) entry which is preliminary data.</text>
</comment>
<organism evidence="14 15">
    <name type="scientific">Solanum commersonii</name>
    <name type="common">Commerson's wild potato</name>
    <name type="synonym">Commerson's nightshade</name>
    <dbReference type="NCBI Taxonomy" id="4109"/>
    <lineage>
        <taxon>Eukaryota</taxon>
        <taxon>Viridiplantae</taxon>
        <taxon>Streptophyta</taxon>
        <taxon>Embryophyta</taxon>
        <taxon>Tracheophyta</taxon>
        <taxon>Spermatophyta</taxon>
        <taxon>Magnoliopsida</taxon>
        <taxon>eudicotyledons</taxon>
        <taxon>Gunneridae</taxon>
        <taxon>Pentapetalae</taxon>
        <taxon>asterids</taxon>
        <taxon>lamiids</taxon>
        <taxon>Solanales</taxon>
        <taxon>Solanaceae</taxon>
        <taxon>Solanoideae</taxon>
        <taxon>Solaneae</taxon>
        <taxon>Solanum</taxon>
    </lineage>
</organism>
<keyword evidence="15" id="KW-1185">Reference proteome</keyword>
<dbReference type="PANTHER" id="PTHR10795">
    <property type="entry name" value="PROPROTEIN CONVERTASE SUBTILISIN/KEXIN"/>
    <property type="match status" value="1"/>
</dbReference>
<dbReference type="Proteomes" id="UP000824120">
    <property type="component" value="Chromosome 2"/>
</dbReference>
<feature type="active site" description="Charge relay system" evidence="6 7">
    <location>
        <position position="565"/>
    </location>
</feature>
<feature type="active site" description="Charge relay system" evidence="6 7">
    <location>
        <position position="221"/>
    </location>
</feature>
<dbReference type="FunFam" id="3.30.70.80:FF:000002">
    <property type="entry name" value="Subtilisin-like protease SBT5.3"/>
    <property type="match status" value="1"/>
</dbReference>
<name>A0A9J6ACT1_SOLCO</name>
<dbReference type="PRINTS" id="PR00723">
    <property type="entry name" value="SUBTILISIN"/>
</dbReference>
<feature type="active site" description="Charge relay system" evidence="7">
    <location>
        <position position="1629"/>
    </location>
</feature>
<feature type="compositionally biased region" description="Basic and acidic residues" evidence="8">
    <location>
        <begin position="960"/>
        <end position="972"/>
    </location>
</feature>
<dbReference type="GO" id="GO:0004252">
    <property type="term" value="F:serine-type endopeptidase activity"/>
    <property type="evidence" value="ECO:0007669"/>
    <property type="project" value="UniProtKB-UniRule"/>
</dbReference>
<keyword evidence="4 7" id="KW-0378">Hydrolase</keyword>
<dbReference type="CDD" id="cd02120">
    <property type="entry name" value="PA_subtilisin_like"/>
    <property type="match status" value="3"/>
</dbReference>
<dbReference type="InterPro" id="IPR036852">
    <property type="entry name" value="Peptidase_S8/S53_dom_sf"/>
</dbReference>
<feature type="active site" description="Charge relay system" evidence="7">
    <location>
        <position position="1556"/>
    </location>
</feature>
<feature type="active site" description="Charge relay system" evidence="7">
    <location>
        <position position="2079"/>
    </location>
</feature>
<feature type="domain" description="Peptidase S8/S53" evidence="10">
    <location>
        <begin position="139"/>
        <end position="622"/>
    </location>
</feature>
<feature type="active site" description="Charge relay system" evidence="7">
    <location>
        <position position="971"/>
    </location>
</feature>
<dbReference type="OrthoDB" id="206201at2759"/>
<evidence type="ECO:0000259" key="12">
    <source>
        <dbReference type="Pfam" id="PF05922"/>
    </source>
</evidence>
<dbReference type="EMBL" id="JACXVP010000002">
    <property type="protein sequence ID" value="KAG5622265.1"/>
    <property type="molecule type" value="Genomic_DNA"/>
</dbReference>
<feature type="domain" description="Inhibitor I9" evidence="12">
    <location>
        <begin position="775"/>
        <end position="856"/>
    </location>
</feature>
<evidence type="ECO:0000256" key="8">
    <source>
        <dbReference type="SAM" id="MobiDB-lite"/>
    </source>
</evidence>
<dbReference type="InterPro" id="IPR045051">
    <property type="entry name" value="SBT"/>
</dbReference>
<dbReference type="InterPro" id="IPR034197">
    <property type="entry name" value="Peptidases_S8_3"/>
</dbReference>
<evidence type="ECO:0000256" key="3">
    <source>
        <dbReference type="ARBA" id="ARBA00022729"/>
    </source>
</evidence>
<evidence type="ECO:0000259" key="11">
    <source>
        <dbReference type="Pfam" id="PF02225"/>
    </source>
</evidence>
<feature type="domain" description="PA" evidence="11">
    <location>
        <begin position="389"/>
        <end position="480"/>
    </location>
</feature>
<dbReference type="Pfam" id="PF02225">
    <property type="entry name" value="PA"/>
    <property type="match status" value="1"/>
</dbReference>
<evidence type="ECO:0000256" key="1">
    <source>
        <dbReference type="ARBA" id="ARBA00011073"/>
    </source>
</evidence>
<dbReference type="InterPro" id="IPR015500">
    <property type="entry name" value="Peptidase_S8_subtilisin-rel"/>
</dbReference>
<dbReference type="PROSITE" id="PS51892">
    <property type="entry name" value="SUBTILASE"/>
    <property type="match status" value="4"/>
</dbReference>
<feature type="compositionally biased region" description="Low complexity" evidence="8">
    <location>
        <begin position="223"/>
        <end position="233"/>
    </location>
</feature>
<dbReference type="Pfam" id="PF05922">
    <property type="entry name" value="Inhibitor_I9"/>
    <property type="match status" value="3"/>
</dbReference>
<protein>
    <submittedName>
        <fullName evidence="14">Uncharacterized protein</fullName>
    </submittedName>
</protein>
<reference evidence="14 15" key="1">
    <citation type="submission" date="2020-09" db="EMBL/GenBank/DDBJ databases">
        <title>De no assembly of potato wild relative species, Solanum commersonii.</title>
        <authorList>
            <person name="Cho K."/>
        </authorList>
    </citation>
    <scope>NUCLEOTIDE SEQUENCE [LARGE SCALE GENOMIC DNA]</scope>
    <source>
        <strain evidence="14">LZ3.2</strain>
        <tissue evidence="14">Leaf</tissue>
    </source>
</reference>
<dbReference type="InterPro" id="IPR037045">
    <property type="entry name" value="S8pro/Inhibitor_I9_sf"/>
</dbReference>
<proteinExistence type="inferred from homology"/>
<feature type="domain" description="Subtilisin-like protease fibronectin type-III" evidence="13">
    <location>
        <begin position="1404"/>
        <end position="1499"/>
    </location>
</feature>
<dbReference type="Pfam" id="PF00082">
    <property type="entry name" value="Peptidase_S8"/>
    <property type="match status" value="4"/>
</dbReference>
<feature type="active site" description="Charge relay system" evidence="7">
    <location>
        <position position="2418"/>
    </location>
</feature>
<dbReference type="InterPro" id="IPR003137">
    <property type="entry name" value="PA_domain"/>
</dbReference>
<evidence type="ECO:0000256" key="9">
    <source>
        <dbReference type="SAM" id="SignalP"/>
    </source>
</evidence>
<evidence type="ECO:0000256" key="6">
    <source>
        <dbReference type="PIRSR" id="PIRSR615500-1"/>
    </source>
</evidence>
<keyword evidence="5 7" id="KW-0720">Serine protease</keyword>
<feature type="active site" description="Charge relay system" evidence="7">
    <location>
        <position position="898"/>
    </location>
</feature>
<evidence type="ECO:0000259" key="13">
    <source>
        <dbReference type="Pfam" id="PF17766"/>
    </source>
</evidence>
<evidence type="ECO:0000256" key="5">
    <source>
        <dbReference type="ARBA" id="ARBA00022825"/>
    </source>
</evidence>
<dbReference type="GO" id="GO:0006508">
    <property type="term" value="P:proteolysis"/>
    <property type="evidence" value="ECO:0007669"/>
    <property type="project" value="UniProtKB-KW"/>
</dbReference>
<dbReference type="InterPro" id="IPR023828">
    <property type="entry name" value="Peptidase_S8_Ser-AS"/>
</dbReference>
<dbReference type="InterPro" id="IPR010259">
    <property type="entry name" value="S8pro/Inhibitor_I9"/>
</dbReference>
<dbReference type="PROSITE" id="PS00138">
    <property type="entry name" value="SUBTILASE_SER"/>
    <property type="match status" value="3"/>
</dbReference>
<dbReference type="Gene3D" id="2.60.40.2310">
    <property type="match status" value="3"/>
</dbReference>
<feature type="domain" description="Peptidase S8/S53" evidence="10">
    <location>
        <begin position="889"/>
        <end position="1357"/>
    </location>
</feature>
<dbReference type="FunFam" id="3.50.30.30:FF:000005">
    <property type="entry name" value="subtilisin-like protease SBT1.5"/>
    <property type="match status" value="1"/>
</dbReference>
<evidence type="ECO:0000313" key="14">
    <source>
        <dbReference type="EMBL" id="KAG5622265.1"/>
    </source>
</evidence>
<gene>
    <name evidence="14" type="ORF">H5410_007483</name>
</gene>
<dbReference type="Gene3D" id="3.40.50.200">
    <property type="entry name" value="Peptidase S8/S53 domain"/>
    <property type="match status" value="4"/>
</dbReference>
<dbReference type="Gene3D" id="3.50.30.30">
    <property type="match status" value="3"/>
</dbReference>
<feature type="region of interest" description="Disordered" evidence="8">
    <location>
        <begin position="214"/>
        <end position="233"/>
    </location>
</feature>
<feature type="domain" description="Inhibitor I9" evidence="12">
    <location>
        <begin position="26"/>
        <end position="104"/>
    </location>
</feature>
<keyword evidence="3 9" id="KW-0732">Signal</keyword>
<sequence>MNSFSTLSFLLLLVLPLLASCHEKQVYIVYFGGHNGEKALHEIEENHHSYLLSVKDNEEEAKSSLIYSYKHSINGFAALLTPHQASKLSELEEVVSVYKSEPRKYSLHTTRSWEFSGVEESVAPNSLNKDDLLLKARYGKDVIIGVLDSGLWPESKSFSDEGIGPIPKSWKGICQSGDAFNSSNCNKKIIGARYYIKGYEQYYGPLNRTLDYLSPRDKDGHGTHTSSTAGGKKVPNASAIGGFASGTASGGAPLARLAMYKVCWAIPREGKEDGNTCFDEDMLAALDDAIADGVDVISISIGTKQPQPFDQDSIAIGALHAMKKNIVVSCSAGNSGPAPSTLSNTAPWIITVGASSVDRKFLSPIVLGNGKKFMGQTVTPYKLKKKMYPLVYAGEVININVTKDLAGQCLPGSLSPEKAKGKIVMCLRGNGTRVGKGGEVKRAGGIGYILGNSKANGAELAADAHLLPATAVDYKSGVQILNYISSTKSPVAYIVPAKTVLHAKPAPYMASFTSRGPSAVAPDILKPDITAPGLNILAAWSGGSSPTKLDIDNRVVEYNILSGTSMSCPHVGGAAALLKAIHPTWSSAAIRSALITSAELQNNVGEQITDASGKPADPFQFGGGHFRPSKAADPGLVYDASFQDYLLFLCASGVKDLDKSFKCPKKSHLPRDLNYPSLAIPNLNDTVTARRRLTNVGAPKSIYYASVKPPLGFSIEISPPVLFFNHVGSKRTFTITVKAHRDMMHRIPKDQYVFGWYSWKDGIHNVRSPIAVKLVYIVYLGEHNGDKTLKEIEDHHCSFLHSVKATTSKEDVRASLVHSYKNVINGFSAVLTPQEVDMISGMKGVVSVFHSDPYEIRPHTTRSWDFVSLLEGTSLLNSREELLQNASYGKDIIVGVMDSGVWPESLSFNDEGMEPVPKSWKGICQEGVAFNASHCNRKLIGARYYLKGYEAAAGPLNETRDFRSPRDVDGHGTHTAGTVGGRRVENASAIGGFAKGTATGGAPNVRLAIYKVCWPVPDQSLAEGNACATDDILAAFDDAIADGVHVLSISLGSLPKSTYYTENAIAIGSLHAVKKNIVVACSAGNDGPTPSTVGNVAPWVITVGASSIDRVFSSPIMLGNGMIVEGQTVTPIRRRRLHPLVYAGDVEIRGTTASNTTGTCLPGTLSRNLVRGKVVLCINNLREASMEVKRAGGVAAILGNRFNEIQVTPFLDPTTVVFSYSLNTLLTYIQTEKNPMATLVPGNTLIGSKPAPVMASFTSKGPNVVDPNILKPDITAPGFNILAAWSEASSPLKMPEDRRVVKYNMQSGTSMSCPHVSGVIALLKSIHPDWTTINNVVGRPIKNATGDDANPFEYGSGHFRPSRAVDPGLVYDATYTDYLLYLCSQNISLDSSFSCPEKVTTASNLNYPSLAIANMRGSIRTVTRVVTNVGKDNSTYVLGVRSPPGYVVDIVPKSLHFSKLGEKHSFNITIIRAQSSVERRNEFSFGWYTWSDGVHVVRSMEGVISVFHSDPYTIKPHTTRSWDFVSLLEGTSLINSEEELLQNANYGEDIIVGILDSGVWPESSSFNDEGMGPVPKSWNGTCQEGVAFNASHCNRKLIGARYYLKGYEAIAGPLNETRDFRSPRDVDGHGTHTAGTVGGRRVANASAIGGFAKGTATGGAPNVRLAIYKVCWPVPDQSLAEGNACVMDDILAAFDDAIADGVHVLSISLGYQSETKYYTEDPIAIGSLHAVKRNIVVSCSAGNDGPTPSTVANVAPWIITVGASTIDRVFSSPILLGNGMIVEGQTVTPIRRRKLHPLPDITAPGFNILAAWSEASSPLNIPEDRRVVKYNIDSGTSMSCPHVSAVIALLKSIHPDWSSAAVRSALMTTLMESMWFEVQLQYHPLYLGEHNGEKTLEEIEDHHCSFLHSVKGTTTSKEDVRASLVHSYKNVINGFSAVLTPQEVDMISGMEGVVSVFHSDPYEIRPHTTRSWDFVSLLEGTSLLNSREELLQNASYGKDIIVGVMDSGVWPESSSFNDEGMEPVPKSWNGICQEGVAFNASHCNRKLIGARYYLKGYEAAAGPLNETRDFRSPRDVDGHGTHTAGTVGGRRVANASAIGGFAKGTATGGAPNVRLAIYKVCWPVPDQSLAEGNACVMDDILAAFDDAIADGVHVLSISLGYQSETKYYTEDPIAIGSLHAVKRNIVVSCSAGNDGPTPSTVANVAPWIITVGASTIDRVFSSPILLGNGMIVEGQTVTQIRRRSLHPLVYAGDVEIRGTTASNTTGACLPGTLSRNLVRGKVVLCRNSDIQASMEVKRAGGVAAILGDPFNEIQVIPFLNPTIVTFLDGLNTLLIYILTEKHPTATLVPGNTMIGTNSAPVMAPFSSKGPNVVDPNILKPDITAPGFNILAAWSEASSPLKIPEDHRVVKYNIESGTSMSCPHVSAVIALLKSIHPDWTTINNVDGRPIKNATGDDANPFEYGSGHFRPSRAVDPGLIYDATYTDYLLYLCSQNISLNSSFSCPEKVPTASNLNYPSLAIANMRGSIRTVTRVVTNVGKDNSTYVLAVRSPPGYAVDIVPKSLRFSKLGEKHSFNITIIRAQSSVERRNEFSFGWYTWSDGVHVVRSPIAVSSSA</sequence>
<dbReference type="Pfam" id="PF17766">
    <property type="entry name" value="fn3_6"/>
    <property type="match status" value="3"/>
</dbReference>
<accession>A0A9J6ACT1</accession>
<feature type="domain" description="Subtilisin-like protease fibronectin type-III" evidence="13">
    <location>
        <begin position="672"/>
        <end position="772"/>
    </location>
</feature>
<dbReference type="Gene3D" id="3.30.70.80">
    <property type="entry name" value="Peptidase S8 propeptide/proteinase inhibitor I9"/>
    <property type="match status" value="2"/>
</dbReference>
<feature type="domain" description="Peptidase S8/S53" evidence="10">
    <location>
        <begin position="1997"/>
        <end position="2465"/>
    </location>
</feature>